<reference evidence="3 4" key="1">
    <citation type="submission" date="2016-10" db="EMBL/GenBank/DDBJ databases">
        <authorList>
            <person name="de Groot N.N."/>
        </authorList>
    </citation>
    <scope>NUCLEOTIDE SEQUENCE [LARGE SCALE GENOMIC DNA]</scope>
    <source>
        <strain evidence="3 4">CGMCC 4.6858</strain>
    </source>
</reference>
<dbReference type="Pfam" id="PF16640">
    <property type="entry name" value="Big_3_5"/>
    <property type="match status" value="1"/>
</dbReference>
<feature type="domain" description="Bacterial Ig-like" evidence="2">
    <location>
        <begin position="1153"/>
        <end position="1233"/>
    </location>
</feature>
<dbReference type="Pfam" id="PF17132">
    <property type="entry name" value="Glyco_hydro_106"/>
    <property type="match status" value="2"/>
</dbReference>
<dbReference type="OrthoDB" id="9761519at2"/>
<dbReference type="Gene3D" id="2.60.120.260">
    <property type="entry name" value="Galactose-binding domain-like"/>
    <property type="match status" value="1"/>
</dbReference>
<dbReference type="RefSeq" id="WP_139175401.1">
    <property type="nucleotide sequence ID" value="NZ_FMZM01000002.1"/>
</dbReference>
<accession>A0A1G6KW54</accession>
<evidence type="ECO:0000256" key="1">
    <source>
        <dbReference type="SAM" id="SignalP"/>
    </source>
</evidence>
<proteinExistence type="predicted"/>
<evidence type="ECO:0000259" key="2">
    <source>
        <dbReference type="Pfam" id="PF16640"/>
    </source>
</evidence>
<feature type="signal peptide" evidence="1">
    <location>
        <begin position="1"/>
        <end position="30"/>
    </location>
</feature>
<dbReference type="Gene3D" id="2.60.40.10">
    <property type="entry name" value="Immunoglobulins"/>
    <property type="match status" value="1"/>
</dbReference>
<organism evidence="3 4">
    <name type="scientific">Nocardioides lianchengensis</name>
    <dbReference type="NCBI Taxonomy" id="1045774"/>
    <lineage>
        <taxon>Bacteria</taxon>
        <taxon>Bacillati</taxon>
        <taxon>Actinomycetota</taxon>
        <taxon>Actinomycetes</taxon>
        <taxon>Propionibacteriales</taxon>
        <taxon>Nocardioidaceae</taxon>
        <taxon>Nocardioides</taxon>
    </lineage>
</organism>
<feature type="chain" id="PRO_5038807604" evidence="1">
    <location>
        <begin position="31"/>
        <end position="1238"/>
    </location>
</feature>
<dbReference type="InterPro" id="IPR032109">
    <property type="entry name" value="Big_3_5"/>
</dbReference>
<evidence type="ECO:0000313" key="3">
    <source>
        <dbReference type="EMBL" id="SDC35310.1"/>
    </source>
</evidence>
<dbReference type="GO" id="GO:0005975">
    <property type="term" value="P:carbohydrate metabolic process"/>
    <property type="evidence" value="ECO:0007669"/>
    <property type="project" value="UniProtKB-ARBA"/>
</dbReference>
<dbReference type="InterPro" id="IPR013783">
    <property type="entry name" value="Ig-like_fold"/>
</dbReference>
<dbReference type="InterPro" id="IPR008979">
    <property type="entry name" value="Galactose-bd-like_sf"/>
</dbReference>
<dbReference type="InterPro" id="IPR053161">
    <property type="entry name" value="Ulvan_degrading_GH"/>
</dbReference>
<sequence length="1238" mass="129405">MTRTPAPRRLGRLPAVAATALAVAASAALAVPVTATVGPAASAAVAAPTAAPTTGTPALTAATYADPPTSVRPMYRYWMPLAYTDDEVLRQELRDMAASGAGGVEIAPFGVPGAGNQTNAFLQQYGWGTPAWAHKMEVITAEAAELGLVVDQNLGPQYPPTVPTLNSFNQREAEQKLIFGREFNPAGSTRSGALPAPTVAPPNVTTQLCGPAAPGDEVLKVNSLGGYAPGDTVTVGAGGTAEKVVVSALGDRTATCADLSVSPLRNAHAVAEAVVTVARTTRLKTLVAQCAAACDATTPAPVQLVPSSVTDVTAQVSGGRLDHTFPTGNGNPWVVIDLVQTASGLVAQRNGYTATQPNYVPDHWSRGGVQIQTNFWDEHILTPKVRANLRKIGSGAVFEDSLELGETQKWTWGLLQQFEKRRGYDPTTLLPALAGAGIQGSGTPAFELAGIGAQVREDYRQTLSDLYVERYVAPMQEWAEGHGLNYRAQSYGVPISTSAAGAVAGIPEGESLNFWNGTLGAEQNYRAVSSGAHLSGKNVVSVECCAVFQGGYRSSLAGPYVGGQFGQGGDGTQVGGKYSQGLLDSIYTSYAGGVNQLVWHGYAYRDAPVGVGTSGRDGSWPGYHPWDIFGAISVNDEFGPRQASWPDYAPVNDSLARDQLVLRQGRATVDLGVYYEDLGLAGASVGTQQPVQHLLGTGSATSKAGYTYEYVAPDFLADPELEVEADGGLFADRSDHAALLLNNQTTLSVATAERLRDLAADGLRVFLVGGLPTTTTGARPGGAALATVVDQLLAQPTVEHVADEAELPAALVAAGIRPTVTPEEPTAALGLVRREADGVSYDFVHNRSGETVEQRLTLTGTGRPYLLDSWTGEITPIAEYTTGDGTVTVPVEIAPYDKVVVALAGTTAAPAPAPAVHAVDSTGDVRAAGDALTLRAGADGQYVTRLSNGATRTTAVSGLAAARGLDTWSLVAQTWTPGAQQWTTVKTDQAAVGLSAREDGTLPSWRDVTSPVDLSQSSGVGTYTTTVELPATWKAATDGAYLALGAVLDSASVTVNGTSVVVDQADRDRIDLGKNLRPGTNTIVVRVATTMFNAVRKSGDSNYQLPAWQEAGLRGPVVLSPYRDTAIPVSTTPPTPPVPPSQPAKATTTKLAVTPKRVTAGKRAVATVTVSSRASGQVRIRVDGKVVRTVTVTRGRARVSLPRLRVGRHRVRAEFLGTTAWKPSASKRVVVKVVRKRR</sequence>
<dbReference type="AlphaFoldDB" id="A0A1G6KW54"/>
<keyword evidence="4" id="KW-1185">Reference proteome</keyword>
<gene>
    <name evidence="3" type="ORF">SAMN05421872_10226</name>
</gene>
<dbReference type="Proteomes" id="UP000199034">
    <property type="component" value="Unassembled WGS sequence"/>
</dbReference>
<dbReference type="EMBL" id="FMZM01000002">
    <property type="protein sequence ID" value="SDC35310.1"/>
    <property type="molecule type" value="Genomic_DNA"/>
</dbReference>
<dbReference type="PANTHER" id="PTHR36848">
    <property type="entry name" value="DNA-BINDING PROTEIN (PUTATIVE SECRETED PROTEIN)-RELATED"/>
    <property type="match status" value="1"/>
</dbReference>
<evidence type="ECO:0000313" key="4">
    <source>
        <dbReference type="Proteomes" id="UP000199034"/>
    </source>
</evidence>
<dbReference type="PANTHER" id="PTHR36848:SF2">
    <property type="entry name" value="SECRETED PROTEIN"/>
    <property type="match status" value="1"/>
</dbReference>
<dbReference type="STRING" id="1045774.SAMN05421872_10226"/>
<keyword evidence="1" id="KW-0732">Signal</keyword>
<dbReference type="SUPFAM" id="SSF49785">
    <property type="entry name" value="Galactose-binding domain-like"/>
    <property type="match status" value="1"/>
</dbReference>
<name>A0A1G6KW54_9ACTN</name>
<protein>
    <submittedName>
        <fullName evidence="3">Ig-like domain (Group 3)</fullName>
    </submittedName>
</protein>